<sequence length="177" mass="19901">MLTRLALFDELLEQRAPAIGKDLPAYRNHCYRIINFANALAGGDPAQLDKLAIAAAFHDIGIWTHDTFDYLPPSEQQARNWLASKGNAAWCDEIIAMIALHHKITACAPHHTALVEAFRQADWIDVTAGVISHGLPRSFIRQVQAAFPDNGFHLRLLQLSVKRALRHPLNPLPMMRW</sequence>
<comment type="caution">
    <text evidence="1">The sequence shown here is derived from an EMBL/GenBank/DDBJ whole genome shotgun (WGS) entry which is preliminary data.</text>
</comment>
<evidence type="ECO:0008006" key="3">
    <source>
        <dbReference type="Google" id="ProtNLM"/>
    </source>
</evidence>
<keyword evidence="2" id="KW-1185">Reference proteome</keyword>
<proteinExistence type="predicted"/>
<accession>A0A6N9HF14</accession>
<dbReference type="Gene3D" id="1.10.3210.10">
    <property type="entry name" value="Hypothetical protein af1432"/>
    <property type="match status" value="1"/>
</dbReference>
<evidence type="ECO:0000313" key="1">
    <source>
        <dbReference type="EMBL" id="MYN02181.1"/>
    </source>
</evidence>
<dbReference type="AlphaFoldDB" id="A0A6N9HF14"/>
<gene>
    <name evidence="1" type="ORF">GTP41_08695</name>
</gene>
<evidence type="ECO:0000313" key="2">
    <source>
        <dbReference type="Proteomes" id="UP000448575"/>
    </source>
</evidence>
<name>A0A6N9HF14_9BURK</name>
<dbReference type="Proteomes" id="UP000448575">
    <property type="component" value="Unassembled WGS sequence"/>
</dbReference>
<organism evidence="1 2">
    <name type="scientific">Pseudoduganella guangdongensis</name>
    <dbReference type="NCBI Taxonomy" id="2692179"/>
    <lineage>
        <taxon>Bacteria</taxon>
        <taxon>Pseudomonadati</taxon>
        <taxon>Pseudomonadota</taxon>
        <taxon>Betaproteobacteria</taxon>
        <taxon>Burkholderiales</taxon>
        <taxon>Oxalobacteraceae</taxon>
        <taxon>Telluria group</taxon>
        <taxon>Pseudoduganella</taxon>
    </lineage>
</organism>
<dbReference type="SUPFAM" id="SSF109604">
    <property type="entry name" value="HD-domain/PDEase-like"/>
    <property type="match status" value="1"/>
</dbReference>
<reference evidence="1 2" key="1">
    <citation type="submission" date="2019-12" db="EMBL/GenBank/DDBJ databases">
        <title>Novel species isolated from a subtropical stream in China.</title>
        <authorList>
            <person name="Lu H."/>
        </authorList>
    </citation>
    <scope>NUCLEOTIDE SEQUENCE [LARGE SCALE GENOMIC DNA]</scope>
    <source>
        <strain evidence="1 2">DS3</strain>
    </source>
</reference>
<dbReference type="EMBL" id="WWCJ01000005">
    <property type="protein sequence ID" value="MYN02181.1"/>
    <property type="molecule type" value="Genomic_DNA"/>
</dbReference>
<protein>
    <recommendedName>
        <fullName evidence="3">HD domain-containing protein</fullName>
    </recommendedName>
</protein>
<dbReference type="RefSeq" id="WP_161025177.1">
    <property type="nucleotide sequence ID" value="NZ_WWCJ01000005.1"/>
</dbReference>